<evidence type="ECO:0000256" key="5">
    <source>
        <dbReference type="ARBA" id="ARBA00022679"/>
    </source>
</evidence>
<dbReference type="UniPathway" id="UPA00078"/>
<evidence type="ECO:0000313" key="11">
    <source>
        <dbReference type="Proteomes" id="UP000092626"/>
    </source>
</evidence>
<keyword evidence="4 8" id="KW-0489">Methyltransferase</keyword>
<dbReference type="InterPro" id="IPR029063">
    <property type="entry name" value="SAM-dependent_MTases_sf"/>
</dbReference>
<dbReference type="Pfam" id="PF08241">
    <property type="entry name" value="Methyltransf_11"/>
    <property type="match status" value="1"/>
</dbReference>
<evidence type="ECO:0000256" key="2">
    <source>
        <dbReference type="ARBA" id="ARBA00004746"/>
    </source>
</evidence>
<proteinExistence type="inferred from homology"/>
<evidence type="ECO:0000256" key="4">
    <source>
        <dbReference type="ARBA" id="ARBA00022603"/>
    </source>
</evidence>
<dbReference type="GO" id="GO:0032259">
    <property type="term" value="P:methylation"/>
    <property type="evidence" value="ECO:0007669"/>
    <property type="project" value="UniProtKB-KW"/>
</dbReference>
<evidence type="ECO:0000313" key="10">
    <source>
        <dbReference type="EMBL" id="OBX04460.1"/>
    </source>
</evidence>
<dbReference type="Proteomes" id="UP000092626">
    <property type="component" value="Unassembled WGS sequence"/>
</dbReference>
<dbReference type="AlphaFoldDB" id="A0A1A7PTH0"/>
<dbReference type="InterPro" id="IPR050602">
    <property type="entry name" value="Malonyl-ACP_OMT"/>
</dbReference>
<dbReference type="STRING" id="505345.QV06_06615"/>
<dbReference type="HAMAP" id="MF_00835">
    <property type="entry name" value="BioC"/>
    <property type="match status" value="1"/>
</dbReference>
<dbReference type="GO" id="GO:0008757">
    <property type="term" value="F:S-adenosylmethionine-dependent methyltransferase activity"/>
    <property type="evidence" value="ECO:0007669"/>
    <property type="project" value="InterPro"/>
</dbReference>
<keyword evidence="5 8" id="KW-0808">Transferase</keyword>
<evidence type="ECO:0000256" key="6">
    <source>
        <dbReference type="ARBA" id="ARBA00022691"/>
    </source>
</evidence>
<dbReference type="GO" id="GO:0010340">
    <property type="term" value="F:carboxyl-O-methyltransferase activity"/>
    <property type="evidence" value="ECO:0007669"/>
    <property type="project" value="UniProtKB-UniRule"/>
</dbReference>
<evidence type="ECO:0000256" key="1">
    <source>
        <dbReference type="ARBA" id="ARBA00000852"/>
    </source>
</evidence>
<evidence type="ECO:0000256" key="7">
    <source>
        <dbReference type="ARBA" id="ARBA00022756"/>
    </source>
</evidence>
<dbReference type="Gene3D" id="3.40.50.150">
    <property type="entry name" value="Vaccinia Virus protein VP39"/>
    <property type="match status" value="1"/>
</dbReference>
<protein>
    <recommendedName>
        <fullName evidence="3 8">Malonyl-[acyl-carrier protein] O-methyltransferase</fullName>
        <shortName evidence="8">Malonyl-ACP O-methyltransferase</shortName>
        <ecNumber evidence="3 8">2.1.1.197</ecNumber>
    </recommendedName>
    <alternativeName>
        <fullName evidence="8">Biotin synthesis protein BioC</fullName>
    </alternativeName>
</protein>
<comment type="caution">
    <text evidence="10">The sequence shown here is derived from an EMBL/GenBank/DDBJ whole genome shotgun (WGS) entry which is preliminary data.</text>
</comment>
<dbReference type="PANTHER" id="PTHR13090">
    <property type="entry name" value="ARGININE-HYDROXYLASE NDUFAF5, MITOCHONDRIAL"/>
    <property type="match status" value="1"/>
</dbReference>
<dbReference type="InterPro" id="IPR011814">
    <property type="entry name" value="BioC"/>
</dbReference>
<evidence type="ECO:0000259" key="9">
    <source>
        <dbReference type="Pfam" id="PF08241"/>
    </source>
</evidence>
<reference evidence="10 11" key="1">
    <citation type="submission" date="2014-11" db="EMBL/GenBank/DDBJ databases">
        <title>Pan-genome of Gallibacterium spp.</title>
        <authorList>
            <person name="Kudirkiene E."/>
            <person name="Bojesen A.M."/>
        </authorList>
    </citation>
    <scope>NUCLEOTIDE SEQUENCE [LARGE SCALE GENOMIC DNA]</scope>
    <source>
        <strain evidence="10 11">59/S3/89</strain>
    </source>
</reference>
<comment type="pathway">
    <text evidence="2 8">Cofactor biosynthesis; biotin biosynthesis.</text>
</comment>
<name>A0A1A7PTH0_9PAST</name>
<gene>
    <name evidence="8" type="primary">bioC</name>
    <name evidence="10" type="ORF">QV06_06615</name>
</gene>
<comment type="catalytic activity">
    <reaction evidence="1 8">
        <text>malonyl-[ACP] + S-adenosyl-L-methionine = malonyl-[ACP] methyl ester + S-adenosyl-L-homocysteine</text>
        <dbReference type="Rhea" id="RHEA:17105"/>
        <dbReference type="Rhea" id="RHEA-COMP:9623"/>
        <dbReference type="Rhea" id="RHEA-COMP:9954"/>
        <dbReference type="ChEBI" id="CHEBI:57856"/>
        <dbReference type="ChEBI" id="CHEBI:59789"/>
        <dbReference type="ChEBI" id="CHEBI:78449"/>
        <dbReference type="ChEBI" id="CHEBI:78845"/>
        <dbReference type="EC" id="2.1.1.197"/>
    </reaction>
</comment>
<dbReference type="EC" id="2.1.1.197" evidence="3 8"/>
<sequence>MKSRFQAAQYSYPEAAIAQQQINQCLIDILATTNQTKFKNVLEIGCGTGDFTQRLANYAEIDNWLLNDLYQSDVVMQYLADQSWHSNVSFLLGDIEQIQLPHQLDLIVSASAIQWLNDKVRFLQHCAKQLNEKGILLFNSFAPDNLFEIRQLTGIGLAYPTLEQWQQWLERDFVIKHLSTETIRLTFDSPLRVLQHLRATGVTATQQQFWTKRKLQNFIAEYQQQFTTKNGQVSLTYCPIYVMVEKKYED</sequence>
<dbReference type="PANTHER" id="PTHR13090:SF1">
    <property type="entry name" value="ARGININE-HYDROXYLASE NDUFAF5, MITOCHONDRIAL"/>
    <property type="match status" value="1"/>
</dbReference>
<dbReference type="InterPro" id="IPR013216">
    <property type="entry name" value="Methyltransf_11"/>
</dbReference>
<organism evidence="10 11">
    <name type="scientific">Gallibacterium genomosp. 3</name>
    <dbReference type="NCBI Taxonomy" id="505345"/>
    <lineage>
        <taxon>Bacteria</taxon>
        <taxon>Pseudomonadati</taxon>
        <taxon>Pseudomonadota</taxon>
        <taxon>Gammaproteobacteria</taxon>
        <taxon>Pasteurellales</taxon>
        <taxon>Pasteurellaceae</taxon>
        <taxon>Gallibacterium</taxon>
    </lineage>
</organism>
<dbReference type="GO" id="GO:0102130">
    <property type="term" value="F:malonyl-CoA methyltransferase activity"/>
    <property type="evidence" value="ECO:0007669"/>
    <property type="project" value="UniProtKB-EC"/>
</dbReference>
<dbReference type="GO" id="GO:0009102">
    <property type="term" value="P:biotin biosynthetic process"/>
    <property type="evidence" value="ECO:0007669"/>
    <property type="project" value="UniProtKB-UniRule"/>
</dbReference>
<comment type="function">
    <text evidence="8">Converts the free carboxyl group of a malonyl-thioester to its methyl ester by transfer of a methyl group from S-adenosyl-L-methionine (SAM). It allows to synthesize pimeloyl-ACP via the fatty acid synthetic pathway.</text>
</comment>
<dbReference type="CDD" id="cd02440">
    <property type="entry name" value="AdoMet_MTases"/>
    <property type="match status" value="1"/>
</dbReference>
<dbReference type="EMBL" id="JTJR01000026">
    <property type="protein sequence ID" value="OBX04460.1"/>
    <property type="molecule type" value="Genomic_DNA"/>
</dbReference>
<evidence type="ECO:0000256" key="3">
    <source>
        <dbReference type="ARBA" id="ARBA00012327"/>
    </source>
</evidence>
<keyword evidence="6 8" id="KW-0949">S-adenosyl-L-methionine</keyword>
<evidence type="ECO:0000256" key="8">
    <source>
        <dbReference type="HAMAP-Rule" id="MF_00835"/>
    </source>
</evidence>
<dbReference type="PATRIC" id="fig|505345.6.peg.1349"/>
<dbReference type="SUPFAM" id="SSF53335">
    <property type="entry name" value="S-adenosyl-L-methionine-dependent methyltransferases"/>
    <property type="match status" value="1"/>
</dbReference>
<feature type="domain" description="Methyltransferase type 11" evidence="9">
    <location>
        <begin position="42"/>
        <end position="138"/>
    </location>
</feature>
<comment type="similarity">
    <text evidence="8">Belongs to the methyltransferase superfamily.</text>
</comment>
<dbReference type="NCBIfam" id="TIGR02072">
    <property type="entry name" value="BioC"/>
    <property type="match status" value="1"/>
</dbReference>
<keyword evidence="7 8" id="KW-0093">Biotin biosynthesis</keyword>
<accession>A0A1A7PTH0</accession>